<evidence type="ECO:0000313" key="2">
    <source>
        <dbReference type="EMBL" id="GAA3898995.1"/>
    </source>
</evidence>
<dbReference type="RefSeq" id="WP_344699287.1">
    <property type="nucleotide sequence ID" value="NZ_BAABBM010000001.1"/>
</dbReference>
<dbReference type="EMBL" id="BAABBM010000001">
    <property type="protein sequence ID" value="GAA3898995.1"/>
    <property type="molecule type" value="Genomic_DNA"/>
</dbReference>
<sequence length="83" mass="8537">MGPGYFVIAILGCADGGSGCTQVATLQTRYESQAQCSAATSAALEANSNFDFPTLVARCRAGSADNRAEVTHDDLPPASARRG</sequence>
<protein>
    <submittedName>
        <fullName evidence="2">Uncharacterized protein</fullName>
    </submittedName>
</protein>
<feature type="region of interest" description="Disordered" evidence="1">
    <location>
        <begin position="63"/>
        <end position="83"/>
    </location>
</feature>
<comment type="caution">
    <text evidence="2">The sequence shown here is derived from an EMBL/GenBank/DDBJ whole genome shotgun (WGS) entry which is preliminary data.</text>
</comment>
<name>A0ABP7LC36_9SPHN</name>
<reference evidence="3" key="1">
    <citation type="journal article" date="2019" name="Int. J. Syst. Evol. Microbiol.">
        <title>The Global Catalogue of Microorganisms (GCM) 10K type strain sequencing project: providing services to taxonomists for standard genome sequencing and annotation.</title>
        <authorList>
            <consortium name="The Broad Institute Genomics Platform"/>
            <consortium name="The Broad Institute Genome Sequencing Center for Infectious Disease"/>
            <person name="Wu L."/>
            <person name="Ma J."/>
        </authorList>
    </citation>
    <scope>NUCLEOTIDE SEQUENCE [LARGE SCALE GENOMIC DNA]</scope>
    <source>
        <strain evidence="3">JCM 17543</strain>
    </source>
</reference>
<evidence type="ECO:0000256" key="1">
    <source>
        <dbReference type="SAM" id="MobiDB-lite"/>
    </source>
</evidence>
<proteinExistence type="predicted"/>
<accession>A0ABP7LC36</accession>
<evidence type="ECO:0000313" key="3">
    <source>
        <dbReference type="Proteomes" id="UP001500827"/>
    </source>
</evidence>
<feature type="compositionally biased region" description="Basic and acidic residues" evidence="1">
    <location>
        <begin position="66"/>
        <end position="75"/>
    </location>
</feature>
<keyword evidence="3" id="KW-1185">Reference proteome</keyword>
<dbReference type="Proteomes" id="UP001500827">
    <property type="component" value="Unassembled WGS sequence"/>
</dbReference>
<organism evidence="2 3">
    <name type="scientific">Sphingomonas limnosediminicola</name>
    <dbReference type="NCBI Taxonomy" id="940133"/>
    <lineage>
        <taxon>Bacteria</taxon>
        <taxon>Pseudomonadati</taxon>
        <taxon>Pseudomonadota</taxon>
        <taxon>Alphaproteobacteria</taxon>
        <taxon>Sphingomonadales</taxon>
        <taxon>Sphingomonadaceae</taxon>
        <taxon>Sphingomonas</taxon>
    </lineage>
</organism>
<gene>
    <name evidence="2" type="ORF">GCM10022276_17360</name>
</gene>